<dbReference type="CDD" id="cd08414">
    <property type="entry name" value="PBP2_LTTR_aromatics_like"/>
    <property type="match status" value="1"/>
</dbReference>
<evidence type="ECO:0000256" key="3">
    <source>
        <dbReference type="ARBA" id="ARBA00023125"/>
    </source>
</evidence>
<dbReference type="InterPro" id="IPR000847">
    <property type="entry name" value="LysR_HTH_N"/>
</dbReference>
<evidence type="ECO:0000313" key="6">
    <source>
        <dbReference type="EMBL" id="SJN24220.1"/>
    </source>
</evidence>
<dbReference type="GO" id="GO:0003700">
    <property type="term" value="F:DNA-binding transcription factor activity"/>
    <property type="evidence" value="ECO:0007669"/>
    <property type="project" value="InterPro"/>
</dbReference>
<dbReference type="InterPro" id="IPR005119">
    <property type="entry name" value="LysR_subst-bd"/>
</dbReference>
<proteinExistence type="inferred from homology"/>
<evidence type="ECO:0000256" key="1">
    <source>
        <dbReference type="ARBA" id="ARBA00009437"/>
    </source>
</evidence>
<dbReference type="SUPFAM" id="SSF53850">
    <property type="entry name" value="Periplasmic binding protein-like II"/>
    <property type="match status" value="1"/>
</dbReference>
<dbReference type="PROSITE" id="PS50931">
    <property type="entry name" value="HTH_LYSR"/>
    <property type="match status" value="1"/>
</dbReference>
<comment type="similarity">
    <text evidence="1">Belongs to the LysR transcriptional regulatory family.</text>
</comment>
<organism evidence="6 7">
    <name type="scientific">Micrococcus lylae</name>
    <dbReference type="NCBI Taxonomy" id="1273"/>
    <lineage>
        <taxon>Bacteria</taxon>
        <taxon>Bacillati</taxon>
        <taxon>Actinomycetota</taxon>
        <taxon>Actinomycetes</taxon>
        <taxon>Micrococcales</taxon>
        <taxon>Micrococcaceae</taxon>
        <taxon>Micrococcus</taxon>
    </lineage>
</organism>
<feature type="domain" description="HTH lysR-type" evidence="5">
    <location>
        <begin position="1"/>
        <end position="58"/>
    </location>
</feature>
<dbReference type="Gene3D" id="3.40.190.10">
    <property type="entry name" value="Periplasmic binding protein-like II"/>
    <property type="match status" value="2"/>
</dbReference>
<evidence type="ECO:0000256" key="2">
    <source>
        <dbReference type="ARBA" id="ARBA00023015"/>
    </source>
</evidence>
<dbReference type="Pfam" id="PF00126">
    <property type="entry name" value="HTH_1"/>
    <property type="match status" value="1"/>
</dbReference>
<dbReference type="Pfam" id="PF03466">
    <property type="entry name" value="LysR_substrate"/>
    <property type="match status" value="1"/>
</dbReference>
<name>A0A1R4IWI1_9MICC</name>
<dbReference type="PANTHER" id="PTHR30346:SF28">
    <property type="entry name" value="HTH-TYPE TRANSCRIPTIONAL REGULATOR CYNR"/>
    <property type="match status" value="1"/>
</dbReference>
<accession>A0A1R4IWI1</accession>
<dbReference type="GO" id="GO:0003677">
    <property type="term" value="F:DNA binding"/>
    <property type="evidence" value="ECO:0007669"/>
    <property type="project" value="UniProtKB-KW"/>
</dbReference>
<keyword evidence="4" id="KW-0804">Transcription</keyword>
<protein>
    <submittedName>
        <fullName evidence="6">Transcriptional regulator, LysR family</fullName>
    </submittedName>
</protein>
<evidence type="ECO:0000313" key="7">
    <source>
        <dbReference type="Proteomes" id="UP000196230"/>
    </source>
</evidence>
<dbReference type="EMBL" id="FUKP01000031">
    <property type="protein sequence ID" value="SJN24220.1"/>
    <property type="molecule type" value="Genomic_DNA"/>
</dbReference>
<evidence type="ECO:0000256" key="4">
    <source>
        <dbReference type="ARBA" id="ARBA00023163"/>
    </source>
</evidence>
<gene>
    <name evidence="6" type="ORF">FM125_05015</name>
</gene>
<evidence type="ECO:0000259" key="5">
    <source>
        <dbReference type="PROSITE" id="PS50931"/>
    </source>
</evidence>
<dbReference type="GO" id="GO:0032993">
    <property type="term" value="C:protein-DNA complex"/>
    <property type="evidence" value="ECO:0007669"/>
    <property type="project" value="TreeGrafter"/>
</dbReference>
<dbReference type="InterPro" id="IPR036388">
    <property type="entry name" value="WH-like_DNA-bd_sf"/>
</dbReference>
<dbReference type="InterPro" id="IPR036390">
    <property type="entry name" value="WH_DNA-bd_sf"/>
</dbReference>
<reference evidence="6 7" key="1">
    <citation type="submission" date="2017-02" db="EMBL/GenBank/DDBJ databases">
        <authorList>
            <person name="Peterson S.W."/>
        </authorList>
    </citation>
    <scope>NUCLEOTIDE SEQUENCE [LARGE SCALE GENOMIC DNA]</scope>
    <source>
        <strain evidence="6 7">2B3F</strain>
    </source>
</reference>
<dbReference type="RefSeq" id="WP_087133828.1">
    <property type="nucleotide sequence ID" value="NZ_FUKP01000031.1"/>
</dbReference>
<dbReference type="Gene3D" id="1.10.10.10">
    <property type="entry name" value="Winged helix-like DNA-binding domain superfamily/Winged helix DNA-binding domain"/>
    <property type="match status" value="1"/>
</dbReference>
<dbReference type="PRINTS" id="PR00039">
    <property type="entry name" value="HTHLYSR"/>
</dbReference>
<dbReference type="SUPFAM" id="SSF46785">
    <property type="entry name" value="Winged helix' DNA-binding domain"/>
    <property type="match status" value="1"/>
</dbReference>
<dbReference type="FunFam" id="1.10.10.10:FF:000001">
    <property type="entry name" value="LysR family transcriptional regulator"/>
    <property type="match status" value="1"/>
</dbReference>
<dbReference type="PANTHER" id="PTHR30346">
    <property type="entry name" value="TRANSCRIPTIONAL DUAL REGULATOR HCAR-RELATED"/>
    <property type="match status" value="1"/>
</dbReference>
<dbReference type="Proteomes" id="UP000196230">
    <property type="component" value="Unassembled WGS sequence"/>
</dbReference>
<keyword evidence="2" id="KW-0805">Transcription regulation</keyword>
<sequence length="312" mass="33977">MDVREAHAFLAVAEELHFGRAAERLHIAQPPLSRTIRNLERAYGTALFDRTTRTVSLTPAGRALLPAAQRLADAAADVDRVMADVAAGRTGRIRLGFASTSNHRHVGRLARRVKADHPGLALELHSAQFSHQGFSRVMDGRLDLAIGRWDHLPPELDSVLLRREEVLVALPADHRLAHRDEVAFAELADEDWIVLPTGVSAALHHRFTSLSLSAGVIPRVTETAPDSWTMLVLVAAGNGVGFSMETVRDNAHHESGVRFVRLSGPANPMDMRMIWRRDHDSAALRSVVEASVEVFQEHDDGSPASASPGTGG</sequence>
<dbReference type="AlphaFoldDB" id="A0A1R4IWI1"/>
<keyword evidence="3" id="KW-0238">DNA-binding</keyword>